<accession>A0ABD0L6Y4</accession>
<organism evidence="1 2">
    <name type="scientific">Batillaria attramentaria</name>
    <dbReference type="NCBI Taxonomy" id="370345"/>
    <lineage>
        <taxon>Eukaryota</taxon>
        <taxon>Metazoa</taxon>
        <taxon>Spiralia</taxon>
        <taxon>Lophotrochozoa</taxon>
        <taxon>Mollusca</taxon>
        <taxon>Gastropoda</taxon>
        <taxon>Caenogastropoda</taxon>
        <taxon>Sorbeoconcha</taxon>
        <taxon>Cerithioidea</taxon>
        <taxon>Batillariidae</taxon>
        <taxon>Batillaria</taxon>
    </lineage>
</organism>
<evidence type="ECO:0000313" key="2">
    <source>
        <dbReference type="Proteomes" id="UP001519460"/>
    </source>
</evidence>
<dbReference type="AlphaFoldDB" id="A0ABD0L6Y4"/>
<comment type="caution">
    <text evidence="1">The sequence shown here is derived from an EMBL/GenBank/DDBJ whole genome shotgun (WGS) entry which is preliminary data.</text>
</comment>
<dbReference type="EMBL" id="JACVVK020000076">
    <property type="protein sequence ID" value="KAK7495227.1"/>
    <property type="molecule type" value="Genomic_DNA"/>
</dbReference>
<gene>
    <name evidence="1" type="ORF">BaRGS_00013409</name>
</gene>
<keyword evidence="2" id="KW-1185">Reference proteome</keyword>
<evidence type="ECO:0000313" key="1">
    <source>
        <dbReference type="EMBL" id="KAK7495227.1"/>
    </source>
</evidence>
<reference evidence="1 2" key="1">
    <citation type="journal article" date="2023" name="Sci. Data">
        <title>Genome assembly of the Korean intertidal mud-creeper Batillaria attramentaria.</title>
        <authorList>
            <person name="Patra A.K."/>
            <person name="Ho P.T."/>
            <person name="Jun S."/>
            <person name="Lee S.J."/>
            <person name="Kim Y."/>
            <person name="Won Y.J."/>
        </authorList>
    </citation>
    <scope>NUCLEOTIDE SEQUENCE [LARGE SCALE GENOMIC DNA]</scope>
    <source>
        <strain evidence="1">Wonlab-2016</strain>
    </source>
</reference>
<dbReference type="Proteomes" id="UP001519460">
    <property type="component" value="Unassembled WGS sequence"/>
</dbReference>
<proteinExistence type="predicted"/>
<protein>
    <submittedName>
        <fullName evidence="1">Uncharacterized protein</fullName>
    </submittedName>
</protein>
<sequence>MAAKGGWTKKTSCAYQRNQVGQKYSRRMYWMHCGRRLTNTVINFRQLARTLSWNGVPNKVQTFCTRITFFTTNTDWSYCVVAGSESCRLQALESMH</sequence>
<name>A0ABD0L6Y4_9CAEN</name>